<evidence type="ECO:0000313" key="7">
    <source>
        <dbReference type="EMBL" id="TNN07263.1"/>
    </source>
</evidence>
<dbReference type="PANTHER" id="PTHR11615">
    <property type="entry name" value="NITRATE, FORMATE, IRON DEHYDROGENASE"/>
    <property type="match status" value="1"/>
</dbReference>
<name>A0A4Z2CSS3_SCHJA</name>
<dbReference type="STRING" id="6182.A0A4Z2CSS3"/>
<dbReference type="GO" id="GO:0046872">
    <property type="term" value="F:metal ion binding"/>
    <property type="evidence" value="ECO:0007669"/>
    <property type="project" value="UniProtKB-KW"/>
</dbReference>
<dbReference type="InterPro" id="IPR050340">
    <property type="entry name" value="Cytosolic_Fe-S_CAF"/>
</dbReference>
<evidence type="ECO:0000256" key="3">
    <source>
        <dbReference type="ARBA" id="ARBA00022723"/>
    </source>
</evidence>
<dbReference type="Gene3D" id="3.40.950.10">
    <property type="entry name" value="Fe-only Hydrogenase (Larger Subunit), Chain L, domain 3"/>
    <property type="match status" value="2"/>
</dbReference>
<proteinExistence type="inferred from homology"/>
<dbReference type="OrthoDB" id="10253113at2759"/>
<dbReference type="AlphaFoldDB" id="A0A4Z2CSS3"/>
<feature type="domain" description="Iron hydrogenase large subunit C-terminal" evidence="6">
    <location>
        <begin position="162"/>
        <end position="528"/>
    </location>
</feature>
<dbReference type="EMBL" id="SKCS01000435">
    <property type="protein sequence ID" value="TNN07263.1"/>
    <property type="molecule type" value="Genomic_DNA"/>
</dbReference>
<keyword evidence="4" id="KW-0408">Iron</keyword>
<reference evidence="7 8" key="1">
    <citation type="submission" date="2019-03" db="EMBL/GenBank/DDBJ databases">
        <title>An improved genome assembly of the fluke Schistosoma japonicum.</title>
        <authorList>
            <person name="Hu W."/>
            <person name="Luo F."/>
            <person name="Yin M."/>
            <person name="Mo X."/>
            <person name="Sun C."/>
            <person name="Wu Q."/>
            <person name="Zhu B."/>
            <person name="Xiang M."/>
            <person name="Wang J."/>
            <person name="Wang Y."/>
            <person name="Zhang T."/>
            <person name="Xu B."/>
            <person name="Zheng H."/>
            <person name="Feng Z."/>
        </authorList>
    </citation>
    <scope>NUCLEOTIDE SEQUENCE [LARGE SCALE GENOMIC DNA]</scope>
    <source>
        <strain evidence="7">HuSjv2</strain>
        <tissue evidence="7">Worms</tissue>
    </source>
</reference>
<evidence type="ECO:0000256" key="4">
    <source>
        <dbReference type="ARBA" id="ARBA00023004"/>
    </source>
</evidence>
<keyword evidence="8" id="KW-1185">Reference proteome</keyword>
<evidence type="ECO:0000259" key="6">
    <source>
        <dbReference type="Pfam" id="PF02906"/>
    </source>
</evidence>
<accession>A0A4Z2CSS3</accession>
<evidence type="ECO:0000256" key="2">
    <source>
        <dbReference type="ARBA" id="ARBA00022485"/>
    </source>
</evidence>
<dbReference type="Pfam" id="PF02906">
    <property type="entry name" value="Fe_hyd_lg_C"/>
    <property type="match status" value="1"/>
</dbReference>
<comment type="caution">
    <text evidence="7">The sequence shown here is derived from an EMBL/GenBank/DDBJ whole genome shotgun (WGS) entry which is preliminary data.</text>
</comment>
<dbReference type="GO" id="GO:0051539">
    <property type="term" value="F:4 iron, 4 sulfur cluster binding"/>
    <property type="evidence" value="ECO:0007669"/>
    <property type="project" value="UniProtKB-KW"/>
</dbReference>
<protein>
    <submittedName>
        <fullName evidence="7">Cytosolic Fe-S cluster assembly factor NARFL</fullName>
    </submittedName>
</protein>
<keyword evidence="3" id="KW-0479">Metal-binding</keyword>
<comment type="similarity">
    <text evidence="1">Belongs to the NARF family.</text>
</comment>
<dbReference type="InterPro" id="IPR009016">
    <property type="entry name" value="Fe_hydrogenase"/>
</dbReference>
<keyword evidence="2" id="KW-0004">4Fe-4S</keyword>
<evidence type="ECO:0000256" key="5">
    <source>
        <dbReference type="ARBA" id="ARBA00023014"/>
    </source>
</evidence>
<organism evidence="7 8">
    <name type="scientific">Schistosoma japonicum</name>
    <name type="common">Blood fluke</name>
    <dbReference type="NCBI Taxonomy" id="6182"/>
    <lineage>
        <taxon>Eukaryota</taxon>
        <taxon>Metazoa</taxon>
        <taxon>Spiralia</taxon>
        <taxon>Lophotrochozoa</taxon>
        <taxon>Platyhelminthes</taxon>
        <taxon>Trematoda</taxon>
        <taxon>Digenea</taxon>
        <taxon>Strigeidida</taxon>
        <taxon>Schistosomatoidea</taxon>
        <taxon>Schistosomatidae</taxon>
        <taxon>Schistosoma</taxon>
    </lineage>
</organism>
<gene>
    <name evidence="7" type="ORF">EWB00_007863</name>
</gene>
<dbReference type="FunFam" id="3.30.70.20:FF:000042">
    <property type="entry name" value="Cytosolic Fe-S cluster assembly factor NAR1"/>
    <property type="match status" value="1"/>
</dbReference>
<evidence type="ECO:0000313" key="8">
    <source>
        <dbReference type="Proteomes" id="UP000311919"/>
    </source>
</evidence>
<dbReference type="SUPFAM" id="SSF53920">
    <property type="entry name" value="Fe-only hydrogenase"/>
    <property type="match status" value="1"/>
</dbReference>
<dbReference type="InterPro" id="IPR004108">
    <property type="entry name" value="Fe_hydrogenase_lsu_C"/>
</dbReference>
<dbReference type="Proteomes" id="UP000311919">
    <property type="component" value="Unassembled WGS sequence"/>
</dbReference>
<evidence type="ECO:0000256" key="1">
    <source>
        <dbReference type="ARBA" id="ARBA00006596"/>
    </source>
</evidence>
<keyword evidence="5" id="KW-0411">Iron-sulfur</keyword>
<sequence length="593" mass="66621">MSRKSSENSFSQVIQINTIDDYIAPAQACIKPVKIDKSVGKTRSIKVEEDGSYTALTEDGSKYILQKASISLNDCLACSGCITSAETILVSEHSSNAFYDVLLQNKSRKVDDRSIVVVTLSPQTISNLLAHISTFPGSKLAKMFLSFRIRHSLSESDVNTFRMFVTSCLLLIGVHLITDVTWARDICLYQAGLEFIEHFTNHENISAKPLPLFSSICPGWICYAEKNPLATSSSLGFGHGEFSIIPHISNVRSPQQIAGRIIKLIGEEKCFHISIMPCFDKKLEASREEFSVPSRSVPDCHIPDVDLVLATNELLGLLESFIHESGDTVFLSSAGNTPELGESQRLILNRLYEIFRVKIPIKQPNFGSDDPLLLVHEMFPMYRHGGSGSGGYAAYIFRVAGEKLFSLNLKPDVLTDERVLIRQLQNQDIQELLLFSSKEDRDLAERLLSSLSNRIPYRHFENQPKALLIFAIANGFRNIQTVVQHLRKMYQFKNCDKPGQRKFKQTKGYYPFDYVEVMACPNGCLNGGGQIKEILTQTSELYKSLLVCDPMSNDLVQDLYELIKSKDPDLKCLYTTYKTVPKIEIINPSALKW</sequence>